<reference evidence="5 6" key="1">
    <citation type="journal article" date="2017" name="Genome Med.">
        <title>A novel Ruminococcus gnavus clade enriched in inflammatory bowel disease patients.</title>
        <authorList>
            <person name="Hall A.B."/>
            <person name="Yassour M."/>
            <person name="Sauk J."/>
            <person name="Garner A."/>
            <person name="Jiang X."/>
            <person name="Arthur T."/>
            <person name="Lagoudas G.K."/>
            <person name="Vatanen T."/>
            <person name="Fornelos N."/>
            <person name="Wilson R."/>
            <person name="Bertha M."/>
            <person name="Cohen M."/>
            <person name="Garber J."/>
            <person name="Khalili H."/>
            <person name="Gevers D."/>
            <person name="Ananthakrishnan A.N."/>
            <person name="Kugathasan S."/>
            <person name="Lander E.S."/>
            <person name="Blainey P."/>
            <person name="Vlamakis H."/>
            <person name="Xavier R.J."/>
            <person name="Huttenhower C."/>
        </authorList>
    </citation>
    <scope>NUCLEOTIDE SEQUENCE [LARGE SCALE GENOMIC DNA]</scope>
    <source>
        <strain evidence="3 5">RJX1118</strain>
        <strain evidence="4 6">RJX1124</strain>
    </source>
</reference>
<dbReference type="Pfam" id="PF21104">
    <property type="entry name" value="Glyco_hydro_78_N"/>
    <property type="match status" value="1"/>
</dbReference>
<dbReference type="InterPro" id="IPR012341">
    <property type="entry name" value="6hp_glycosidase-like_sf"/>
</dbReference>
<organism evidence="3 5">
    <name type="scientific">Mediterraneibacter gnavus</name>
    <name type="common">Ruminococcus gnavus</name>
    <dbReference type="NCBI Taxonomy" id="33038"/>
    <lineage>
        <taxon>Bacteria</taxon>
        <taxon>Bacillati</taxon>
        <taxon>Bacillota</taxon>
        <taxon>Clostridia</taxon>
        <taxon>Lachnospirales</taxon>
        <taxon>Lachnospiraceae</taxon>
        <taxon>Mediterraneibacter</taxon>
    </lineage>
</organism>
<accession>A0A2N5NKL0</accession>
<dbReference type="Proteomes" id="UP000234891">
    <property type="component" value="Unassembled WGS sequence"/>
</dbReference>
<dbReference type="InterPro" id="IPR008928">
    <property type="entry name" value="6-hairpin_glycosidase_sf"/>
</dbReference>
<feature type="domain" description="Alpha-L-rhamnosidase six-hairpin glycosidase" evidence="1">
    <location>
        <begin position="183"/>
        <end position="518"/>
    </location>
</feature>
<evidence type="ECO:0000313" key="6">
    <source>
        <dbReference type="Proteomes" id="UP000234891"/>
    </source>
</evidence>
<dbReference type="AlphaFoldDB" id="A0A2N5NKL0"/>
<dbReference type="InterPro" id="IPR035396">
    <property type="entry name" value="Bac_rhamnosid6H"/>
</dbReference>
<dbReference type="EMBL" id="NIHM01000004">
    <property type="protein sequence ID" value="PLT56871.1"/>
    <property type="molecule type" value="Genomic_DNA"/>
</dbReference>
<feature type="domain" description="Glycosyl hydrolase family 78 alpha-rhamnosidase N-terminal" evidence="2">
    <location>
        <begin position="52"/>
        <end position="174"/>
    </location>
</feature>
<dbReference type="EMBL" id="NIHS01000026">
    <property type="protein sequence ID" value="PLT71306.1"/>
    <property type="molecule type" value="Genomic_DNA"/>
</dbReference>
<comment type="caution">
    <text evidence="3">The sequence shown here is derived from an EMBL/GenBank/DDBJ whole genome shotgun (WGS) entry which is preliminary data.</text>
</comment>
<dbReference type="SUPFAM" id="SSF48208">
    <property type="entry name" value="Six-hairpin glycosidases"/>
    <property type="match status" value="1"/>
</dbReference>
<evidence type="ECO:0000313" key="5">
    <source>
        <dbReference type="Proteomes" id="UP000234849"/>
    </source>
</evidence>
<proteinExistence type="predicted"/>
<sequence>MPEISSDLNMVRVTNEAFLKKADACAPKLKEIMVYPTGIVEIQDTGADYPTAVQTDSADNLRKHALKKGDKLCLDFGDHQVGYVTLKLSSIGSPQDAPAFFKLKFGEIAKEMTEKSEEYDGWISRGWIQEEYFHVDTLPTVLELSRRYAFRYLEIEVLDTSMKWQLVVDEVVCRSVSAVSTEEAKSFPSEDRMIQKLDKVSLRTLQNCMQSVFEDGPKRDRRLWLGDLRLQALVNYRTFKNYDLVKRCLYLFAGQTKDNGQVGACLFIEPQIIVDDTFLLDYSMFFGASLLDYYEATKDEETLRDLSTCAYRQMEIAKEQFDEKNLLIPGEGFWGFIDWTEGLDKQAAMQGVYIYCAEQVQKIAEILGDEKKAEELRMEARAKTEAARSYLFDQETGFFVSGKERQINYASQVWMILSGAVSPEEGGQILDRVIAVDPEKGMVSPYMNHHFVEALLVCGRKEQAMDFMKYYWGGMIEHGADTFWELYNPKNPSESPYGSSIVNSYCHAWSCTPAYLLRKYYAE</sequence>
<evidence type="ECO:0000313" key="4">
    <source>
        <dbReference type="EMBL" id="PLT71306.1"/>
    </source>
</evidence>
<evidence type="ECO:0000259" key="1">
    <source>
        <dbReference type="Pfam" id="PF17389"/>
    </source>
</evidence>
<dbReference type="PANTHER" id="PTHR34987">
    <property type="entry name" value="C, PUTATIVE (AFU_ORTHOLOGUE AFUA_3G02880)-RELATED"/>
    <property type="match status" value="1"/>
</dbReference>
<gene>
    <name evidence="3" type="ORF">CDL18_04190</name>
    <name evidence="4" type="ORF">CDL26_12510</name>
</gene>
<dbReference type="GO" id="GO:0005975">
    <property type="term" value="P:carbohydrate metabolic process"/>
    <property type="evidence" value="ECO:0007669"/>
    <property type="project" value="InterPro"/>
</dbReference>
<evidence type="ECO:0000313" key="3">
    <source>
        <dbReference type="EMBL" id="PLT56871.1"/>
    </source>
</evidence>
<name>A0A2N5NKL0_MEDGN</name>
<dbReference type="RefSeq" id="WP_101871136.1">
    <property type="nucleotide sequence ID" value="NZ_NIHM01000004.1"/>
</dbReference>
<protein>
    <submittedName>
        <fullName evidence="3">Cellobiose phosphorylase</fullName>
    </submittedName>
</protein>
<dbReference type="InterPro" id="IPR049164">
    <property type="entry name" value="Glyco_hydro_78_N"/>
</dbReference>
<dbReference type="Proteomes" id="UP000234849">
    <property type="component" value="Unassembled WGS sequence"/>
</dbReference>
<dbReference type="Pfam" id="PF17389">
    <property type="entry name" value="Bac_rhamnosid6H"/>
    <property type="match status" value="1"/>
</dbReference>
<dbReference type="PANTHER" id="PTHR34987:SF4">
    <property type="entry name" value="ALPHA-L-RHAMNOSIDASE C-TERMINAL DOMAIN-CONTAINING PROTEIN"/>
    <property type="match status" value="1"/>
</dbReference>
<dbReference type="Gene3D" id="1.50.10.10">
    <property type="match status" value="1"/>
</dbReference>
<evidence type="ECO:0000259" key="2">
    <source>
        <dbReference type="Pfam" id="PF21104"/>
    </source>
</evidence>